<sequence>STSTAPVTEQRRPVTRSTPKTYPILTSTDGPGSSNTTRTSLTSPATDNEGLIAVTTQTTTVKSPTTTPAFRFPNTTSPWMMPWLSSTPRESTSTSTAPVTEQRRPVTRSTPKTYPIFTATDGPGSNNTTRTSLTSPATVTEQSTVGTTNITTLQAVTRTTTKSAFIFNLTTAPVRATKRSTTPPALWCLTATRQSGQRRPTARPAANLCTTTASTVKPEKTTRKVQPPFHGIQIVNASLFRDEMNLCNGRPVDGITTLHNGSLVAFRGHFFWMLNQFGRGLGNPRRITDVWGIPSPIDTVFTRCNCDGKTFFFKDSSYWRFTNDVMDRGYPKLISKGFGGLSGKTTAVLSVASYKKRTESVYFFKN</sequence>
<keyword evidence="4" id="KW-0677">Repeat</keyword>
<evidence type="ECO:0000313" key="10">
    <source>
        <dbReference type="Proteomes" id="UP001066276"/>
    </source>
</evidence>
<name>A0AAV7T7E9_PLEWA</name>
<feature type="non-terminal residue" evidence="9">
    <location>
        <position position="1"/>
    </location>
</feature>
<protein>
    <recommendedName>
        <fullName evidence="11">Proteoglycan 4</fullName>
    </recommendedName>
</protein>
<comment type="subcellular location">
    <subcellularLocation>
        <location evidence="1">Secreted</location>
    </subcellularLocation>
</comment>
<dbReference type="Proteomes" id="UP001066276">
    <property type="component" value="Chromosome 4_1"/>
</dbReference>
<feature type="compositionally biased region" description="Low complexity" evidence="8">
    <location>
        <begin position="85"/>
        <end position="96"/>
    </location>
</feature>
<gene>
    <name evidence="9" type="ORF">NDU88_004041</name>
</gene>
<evidence type="ECO:0000313" key="9">
    <source>
        <dbReference type="EMBL" id="KAJ1172191.1"/>
    </source>
</evidence>
<dbReference type="PROSITE" id="PS51642">
    <property type="entry name" value="HEMOPEXIN_2"/>
    <property type="match status" value="1"/>
</dbReference>
<dbReference type="PANTHER" id="PTHR22917:SF1">
    <property type="entry name" value="PROTEOGLYCAN 4"/>
    <property type="match status" value="1"/>
</dbReference>
<dbReference type="EMBL" id="JANPWB010000007">
    <property type="protein sequence ID" value="KAJ1172191.1"/>
    <property type="molecule type" value="Genomic_DNA"/>
</dbReference>
<dbReference type="InterPro" id="IPR000585">
    <property type="entry name" value="Hemopexin-like_dom"/>
</dbReference>
<dbReference type="PROSITE" id="PS00024">
    <property type="entry name" value="HEMOPEXIN"/>
    <property type="match status" value="1"/>
</dbReference>
<dbReference type="InterPro" id="IPR036375">
    <property type="entry name" value="Hemopexin-like_dom_sf"/>
</dbReference>
<dbReference type="PANTHER" id="PTHR22917">
    <property type="entry name" value="HEMOPEXIN DOMAIN-CONTAINING PROTEIN"/>
    <property type="match status" value="1"/>
</dbReference>
<dbReference type="CDD" id="cd00094">
    <property type="entry name" value="HX"/>
    <property type="match status" value="1"/>
</dbReference>
<evidence type="ECO:0008006" key="11">
    <source>
        <dbReference type="Google" id="ProtNLM"/>
    </source>
</evidence>
<keyword evidence="2" id="KW-0964">Secreted</keyword>
<evidence type="ECO:0000256" key="7">
    <source>
        <dbReference type="PROSITE-ProRule" id="PRU01011"/>
    </source>
</evidence>
<organism evidence="9 10">
    <name type="scientific">Pleurodeles waltl</name>
    <name type="common">Iberian ribbed newt</name>
    <dbReference type="NCBI Taxonomy" id="8319"/>
    <lineage>
        <taxon>Eukaryota</taxon>
        <taxon>Metazoa</taxon>
        <taxon>Chordata</taxon>
        <taxon>Craniata</taxon>
        <taxon>Vertebrata</taxon>
        <taxon>Euteleostomi</taxon>
        <taxon>Amphibia</taxon>
        <taxon>Batrachia</taxon>
        <taxon>Caudata</taxon>
        <taxon>Salamandroidea</taxon>
        <taxon>Salamandridae</taxon>
        <taxon>Pleurodelinae</taxon>
        <taxon>Pleurodeles</taxon>
    </lineage>
</organism>
<dbReference type="InterPro" id="IPR018486">
    <property type="entry name" value="Hemopexin_CS"/>
</dbReference>
<dbReference type="Gene3D" id="2.110.10.10">
    <property type="entry name" value="Hemopexin-like domain"/>
    <property type="match status" value="1"/>
</dbReference>
<keyword evidence="6" id="KW-0325">Glycoprotein</keyword>
<dbReference type="InterPro" id="IPR051298">
    <property type="entry name" value="Heme_transport/Cell_adhesion"/>
</dbReference>
<keyword evidence="5" id="KW-1015">Disulfide bond</keyword>
<dbReference type="AlphaFoldDB" id="A0AAV7T7E9"/>
<dbReference type="InterPro" id="IPR018487">
    <property type="entry name" value="Hemopexin-like_repeat"/>
</dbReference>
<dbReference type="GO" id="GO:0005615">
    <property type="term" value="C:extracellular space"/>
    <property type="evidence" value="ECO:0007669"/>
    <property type="project" value="TreeGrafter"/>
</dbReference>
<feature type="compositionally biased region" description="Polar residues" evidence="8">
    <location>
        <begin position="123"/>
        <end position="140"/>
    </location>
</feature>
<comment type="caution">
    <text evidence="9">The sequence shown here is derived from an EMBL/GenBank/DDBJ whole genome shotgun (WGS) entry which is preliminary data.</text>
</comment>
<evidence type="ECO:0000256" key="1">
    <source>
        <dbReference type="ARBA" id="ARBA00004613"/>
    </source>
</evidence>
<feature type="region of interest" description="Disordered" evidence="8">
    <location>
        <begin position="1"/>
        <end position="140"/>
    </location>
</feature>
<evidence type="ECO:0000256" key="5">
    <source>
        <dbReference type="ARBA" id="ARBA00023157"/>
    </source>
</evidence>
<feature type="compositionally biased region" description="Polar residues" evidence="8">
    <location>
        <begin position="15"/>
        <end position="46"/>
    </location>
</feature>
<evidence type="ECO:0000256" key="2">
    <source>
        <dbReference type="ARBA" id="ARBA00022525"/>
    </source>
</evidence>
<evidence type="ECO:0000256" key="4">
    <source>
        <dbReference type="ARBA" id="ARBA00022737"/>
    </source>
</evidence>
<evidence type="ECO:0000256" key="8">
    <source>
        <dbReference type="SAM" id="MobiDB-lite"/>
    </source>
</evidence>
<proteinExistence type="predicted"/>
<reference evidence="9" key="1">
    <citation type="journal article" date="2022" name="bioRxiv">
        <title>Sequencing and chromosome-scale assembly of the giantPleurodeles waltlgenome.</title>
        <authorList>
            <person name="Brown T."/>
            <person name="Elewa A."/>
            <person name="Iarovenko S."/>
            <person name="Subramanian E."/>
            <person name="Araus A.J."/>
            <person name="Petzold A."/>
            <person name="Susuki M."/>
            <person name="Suzuki K.-i.T."/>
            <person name="Hayashi T."/>
            <person name="Toyoda A."/>
            <person name="Oliveira C."/>
            <person name="Osipova E."/>
            <person name="Leigh N.D."/>
            <person name="Simon A."/>
            <person name="Yun M.H."/>
        </authorList>
    </citation>
    <scope>NUCLEOTIDE SEQUENCE</scope>
    <source>
        <strain evidence="9">20211129_DDA</strain>
        <tissue evidence="9">Liver</tissue>
    </source>
</reference>
<accession>A0AAV7T7E9</accession>
<evidence type="ECO:0000256" key="6">
    <source>
        <dbReference type="ARBA" id="ARBA00023180"/>
    </source>
</evidence>
<feature type="repeat" description="Hemopexin" evidence="7">
    <location>
        <begin position="294"/>
        <end position="341"/>
    </location>
</feature>
<evidence type="ECO:0000256" key="3">
    <source>
        <dbReference type="ARBA" id="ARBA00022729"/>
    </source>
</evidence>
<feature type="non-terminal residue" evidence="9">
    <location>
        <position position="366"/>
    </location>
</feature>
<feature type="compositionally biased region" description="Low complexity" evidence="8">
    <location>
        <begin position="55"/>
        <end position="67"/>
    </location>
</feature>
<dbReference type="SUPFAM" id="SSF50923">
    <property type="entry name" value="Hemopexin-like domain"/>
    <property type="match status" value="1"/>
</dbReference>
<dbReference type="Pfam" id="PF00045">
    <property type="entry name" value="Hemopexin"/>
    <property type="match status" value="1"/>
</dbReference>
<keyword evidence="10" id="KW-1185">Reference proteome</keyword>
<dbReference type="SMART" id="SM00120">
    <property type="entry name" value="HX"/>
    <property type="match status" value="2"/>
</dbReference>
<keyword evidence="3" id="KW-0732">Signal</keyword>